<accession>A0AAQ3MYP7</accession>
<proteinExistence type="predicted"/>
<gene>
    <name evidence="1" type="ORF">V8G54_025587</name>
</gene>
<sequence>MLLGTRLNSKFVAFLTSSVVLSKIHPTAANISYSRLASSSISGRLDEHQQDKKSPWESEIIAVRTLVWNHKQRKQSNFLWLIVIYLINQVKYHKVAVINEKIKQVVHNILSLIKFRVVLQTKQNDVYTT</sequence>
<reference evidence="1 2" key="1">
    <citation type="journal article" date="2023" name="Life. Sci Alliance">
        <title>Evolutionary insights into 3D genome organization and epigenetic landscape of Vigna mungo.</title>
        <authorList>
            <person name="Junaid A."/>
            <person name="Singh B."/>
            <person name="Bhatia S."/>
        </authorList>
    </citation>
    <scope>NUCLEOTIDE SEQUENCE [LARGE SCALE GENOMIC DNA]</scope>
    <source>
        <strain evidence="1">Urdbean</strain>
    </source>
</reference>
<organism evidence="1 2">
    <name type="scientific">Vigna mungo</name>
    <name type="common">Black gram</name>
    <name type="synonym">Phaseolus mungo</name>
    <dbReference type="NCBI Taxonomy" id="3915"/>
    <lineage>
        <taxon>Eukaryota</taxon>
        <taxon>Viridiplantae</taxon>
        <taxon>Streptophyta</taxon>
        <taxon>Embryophyta</taxon>
        <taxon>Tracheophyta</taxon>
        <taxon>Spermatophyta</taxon>
        <taxon>Magnoliopsida</taxon>
        <taxon>eudicotyledons</taxon>
        <taxon>Gunneridae</taxon>
        <taxon>Pentapetalae</taxon>
        <taxon>rosids</taxon>
        <taxon>fabids</taxon>
        <taxon>Fabales</taxon>
        <taxon>Fabaceae</taxon>
        <taxon>Papilionoideae</taxon>
        <taxon>50 kb inversion clade</taxon>
        <taxon>NPAAA clade</taxon>
        <taxon>indigoferoid/millettioid clade</taxon>
        <taxon>Phaseoleae</taxon>
        <taxon>Vigna</taxon>
    </lineage>
</organism>
<protein>
    <submittedName>
        <fullName evidence="1">Uncharacterized protein</fullName>
    </submittedName>
</protein>
<evidence type="ECO:0000313" key="1">
    <source>
        <dbReference type="EMBL" id="WVY99517.1"/>
    </source>
</evidence>
<evidence type="ECO:0000313" key="2">
    <source>
        <dbReference type="Proteomes" id="UP001374535"/>
    </source>
</evidence>
<dbReference type="EMBL" id="CP144693">
    <property type="protein sequence ID" value="WVY99517.1"/>
    <property type="molecule type" value="Genomic_DNA"/>
</dbReference>
<keyword evidence="2" id="KW-1185">Reference proteome</keyword>
<name>A0AAQ3MYP7_VIGMU</name>
<dbReference type="Proteomes" id="UP001374535">
    <property type="component" value="Chromosome 8"/>
</dbReference>
<dbReference type="AlphaFoldDB" id="A0AAQ3MYP7"/>